<keyword evidence="4 8" id="KW-0223">Dioxygenase</keyword>
<evidence type="ECO:0000256" key="2">
    <source>
        <dbReference type="ARBA" id="ARBA00008654"/>
    </source>
</evidence>
<dbReference type="Proteomes" id="UP000494205">
    <property type="component" value="Unassembled WGS sequence"/>
</dbReference>
<dbReference type="Pfam" id="PF02668">
    <property type="entry name" value="TauD"/>
    <property type="match status" value="1"/>
</dbReference>
<dbReference type="PANTHER" id="PTHR10696">
    <property type="entry name" value="GAMMA-BUTYROBETAINE HYDROXYLASE-RELATED"/>
    <property type="match status" value="1"/>
</dbReference>
<dbReference type="InterPro" id="IPR050411">
    <property type="entry name" value="AlphaKG_dependent_hydroxylases"/>
</dbReference>
<evidence type="ECO:0000313" key="9">
    <source>
        <dbReference type="Proteomes" id="UP000494205"/>
    </source>
</evidence>
<dbReference type="EC" id="1.14.11.1" evidence="8"/>
<keyword evidence="3" id="KW-0479">Metal-binding</keyword>
<proteinExistence type="inferred from homology"/>
<accession>A0A6J5BIX7</accession>
<dbReference type="EMBL" id="CADIJZ010000014">
    <property type="protein sequence ID" value="CAB3705379.1"/>
    <property type="molecule type" value="Genomic_DNA"/>
</dbReference>
<dbReference type="SUPFAM" id="SSF51197">
    <property type="entry name" value="Clavaminate synthase-like"/>
    <property type="match status" value="1"/>
</dbReference>
<sequence>MLASVSVKFRFADAETELIARRTMIELDHQKRPKGVHYSPRLDYLPLMDAFTTAAFHRARRRLGELFSDSRYEMRFRLQPGELMMFDNNRVLHGRTEYDPNEGRRHLQGCYIDLDGPRGRYKALRRKLATGIATIGPAVEAEHE</sequence>
<evidence type="ECO:0000256" key="4">
    <source>
        <dbReference type="ARBA" id="ARBA00022964"/>
    </source>
</evidence>
<dbReference type="PANTHER" id="PTHR10696:SF25">
    <property type="entry name" value="OXIDOREDUCTASE AIM17-RELATED"/>
    <property type="match status" value="1"/>
</dbReference>
<evidence type="ECO:0000256" key="6">
    <source>
        <dbReference type="ARBA" id="ARBA00023004"/>
    </source>
</evidence>
<dbReference type="RefSeq" id="WP_208638630.1">
    <property type="nucleotide sequence ID" value="NZ_CADIJZ010000014.1"/>
</dbReference>
<evidence type="ECO:0000256" key="5">
    <source>
        <dbReference type="ARBA" id="ARBA00023002"/>
    </source>
</evidence>
<reference evidence="8 9" key="1">
    <citation type="submission" date="2020-04" db="EMBL/GenBank/DDBJ databases">
        <authorList>
            <person name="De Canck E."/>
        </authorList>
    </citation>
    <scope>NUCLEOTIDE SEQUENCE [LARGE SCALE GENOMIC DNA]</scope>
    <source>
        <strain evidence="8 9">LMG 27174</strain>
    </source>
</reference>
<protein>
    <submittedName>
        <fullName evidence="8">Gamma-butyrobetaine dioxygenase</fullName>
        <ecNumber evidence="8">1.14.11.1</ecNumber>
    </submittedName>
</protein>
<feature type="domain" description="TauD/TfdA-like" evidence="7">
    <location>
        <begin position="19"/>
        <end position="111"/>
    </location>
</feature>
<gene>
    <name evidence="8" type="ORF">LMG27174_03908</name>
</gene>
<organism evidence="8 9">
    <name type="scientific">Paraburkholderia rhynchosiae</name>
    <dbReference type="NCBI Taxonomy" id="487049"/>
    <lineage>
        <taxon>Bacteria</taxon>
        <taxon>Pseudomonadati</taxon>
        <taxon>Pseudomonadota</taxon>
        <taxon>Betaproteobacteria</taxon>
        <taxon>Burkholderiales</taxon>
        <taxon>Burkholderiaceae</taxon>
        <taxon>Paraburkholderia</taxon>
    </lineage>
</organism>
<comment type="cofactor">
    <cofactor evidence="1">
        <name>Fe(2+)</name>
        <dbReference type="ChEBI" id="CHEBI:29033"/>
    </cofactor>
</comment>
<dbReference type="Gene3D" id="3.60.130.10">
    <property type="entry name" value="Clavaminate synthase-like"/>
    <property type="match status" value="1"/>
</dbReference>
<dbReference type="InterPro" id="IPR003819">
    <property type="entry name" value="TauD/TfdA-like"/>
</dbReference>
<evidence type="ECO:0000259" key="7">
    <source>
        <dbReference type="Pfam" id="PF02668"/>
    </source>
</evidence>
<keyword evidence="6" id="KW-0408">Iron</keyword>
<dbReference type="GO" id="GO:0045329">
    <property type="term" value="P:carnitine biosynthetic process"/>
    <property type="evidence" value="ECO:0007669"/>
    <property type="project" value="TreeGrafter"/>
</dbReference>
<evidence type="ECO:0000256" key="1">
    <source>
        <dbReference type="ARBA" id="ARBA00001954"/>
    </source>
</evidence>
<dbReference type="GO" id="GO:0008336">
    <property type="term" value="F:gamma-butyrobetaine dioxygenase activity"/>
    <property type="evidence" value="ECO:0007669"/>
    <property type="project" value="UniProtKB-EC"/>
</dbReference>
<dbReference type="GO" id="GO:0046872">
    <property type="term" value="F:metal ion binding"/>
    <property type="evidence" value="ECO:0007669"/>
    <property type="project" value="UniProtKB-KW"/>
</dbReference>
<dbReference type="AlphaFoldDB" id="A0A6J5BIX7"/>
<dbReference type="InterPro" id="IPR042098">
    <property type="entry name" value="TauD-like_sf"/>
</dbReference>
<comment type="similarity">
    <text evidence="2">Belongs to the gamma-BBH/TMLD family.</text>
</comment>
<evidence type="ECO:0000256" key="3">
    <source>
        <dbReference type="ARBA" id="ARBA00022723"/>
    </source>
</evidence>
<evidence type="ECO:0000313" key="8">
    <source>
        <dbReference type="EMBL" id="CAB3705379.1"/>
    </source>
</evidence>
<keyword evidence="5 8" id="KW-0560">Oxidoreductase</keyword>
<name>A0A6J5BIX7_9BURK</name>